<dbReference type="Pfam" id="PF03466">
    <property type="entry name" value="LysR_substrate"/>
    <property type="match status" value="1"/>
</dbReference>
<dbReference type="AlphaFoldDB" id="D6Y2G1"/>
<dbReference type="RefSeq" id="WP_013132343.1">
    <property type="nucleotide sequence ID" value="NC_014165.1"/>
</dbReference>
<accession>D6Y2G1</accession>
<dbReference type="eggNOG" id="COG0583">
    <property type="taxonomic scope" value="Bacteria"/>
</dbReference>
<feature type="domain" description="HTH lysR-type" evidence="5">
    <location>
        <begin position="2"/>
        <end position="59"/>
    </location>
</feature>
<dbReference type="Gene3D" id="3.40.190.10">
    <property type="entry name" value="Periplasmic binding protein-like II"/>
    <property type="match status" value="2"/>
</dbReference>
<dbReference type="InterPro" id="IPR036388">
    <property type="entry name" value="WH-like_DNA-bd_sf"/>
</dbReference>
<sequence>MFDTEALRLFDVAARTGSFTAAAAELNYTQSAVSRRIAALEAEAGGPLFERLPRGVRLTPAGEVLHRYAREVLERLDRAGEELAALHAGTGGRLRVGAFATANAVLVPHALRAFRRTHPGVAVRLVEGFSADLIDALRNAAIDIAVVSDYFAGPHLPHPADDVQVVPLLEDELLIALPAGHRLAGADVVHLRDLREESWIAGPPPDDITPLGQACARAGFTPRVDIRITAWIGKLGYVAAGLGVTLVPVMAAPAVPADVVLRPIGDLAPRRMVYAALPRTAPLPAAMALLAPLREEARRLTAPPASPGAAAG</sequence>
<protein>
    <submittedName>
        <fullName evidence="6">Transcriptional regulator, LysR family</fullName>
    </submittedName>
</protein>
<dbReference type="SUPFAM" id="SSF46785">
    <property type="entry name" value="Winged helix' DNA-binding domain"/>
    <property type="match status" value="1"/>
</dbReference>
<dbReference type="GO" id="GO:0032993">
    <property type="term" value="C:protein-DNA complex"/>
    <property type="evidence" value="ECO:0007669"/>
    <property type="project" value="TreeGrafter"/>
</dbReference>
<evidence type="ECO:0000256" key="1">
    <source>
        <dbReference type="ARBA" id="ARBA00009437"/>
    </source>
</evidence>
<dbReference type="KEGG" id="tbi:Tbis_2098"/>
<evidence type="ECO:0000313" key="6">
    <source>
        <dbReference type="EMBL" id="ADG88810.1"/>
    </source>
</evidence>
<dbReference type="InterPro" id="IPR036390">
    <property type="entry name" value="WH_DNA-bd_sf"/>
</dbReference>
<dbReference type="PRINTS" id="PR00039">
    <property type="entry name" value="HTHLYSR"/>
</dbReference>
<evidence type="ECO:0000313" key="7">
    <source>
        <dbReference type="Proteomes" id="UP000006640"/>
    </source>
</evidence>
<evidence type="ECO:0000256" key="2">
    <source>
        <dbReference type="ARBA" id="ARBA00023015"/>
    </source>
</evidence>
<dbReference type="EMBL" id="CP001874">
    <property type="protein sequence ID" value="ADG88810.1"/>
    <property type="molecule type" value="Genomic_DNA"/>
</dbReference>
<dbReference type="SUPFAM" id="SSF53850">
    <property type="entry name" value="Periplasmic binding protein-like II"/>
    <property type="match status" value="1"/>
</dbReference>
<keyword evidence="2" id="KW-0805">Transcription regulation</keyword>
<dbReference type="Pfam" id="PF00126">
    <property type="entry name" value="HTH_1"/>
    <property type="match status" value="1"/>
</dbReference>
<evidence type="ECO:0000259" key="5">
    <source>
        <dbReference type="PROSITE" id="PS50931"/>
    </source>
</evidence>
<dbReference type="PANTHER" id="PTHR30346:SF29">
    <property type="entry name" value="LYSR SUBSTRATE-BINDING"/>
    <property type="match status" value="1"/>
</dbReference>
<dbReference type="FunFam" id="1.10.10.10:FF:000001">
    <property type="entry name" value="LysR family transcriptional regulator"/>
    <property type="match status" value="1"/>
</dbReference>
<evidence type="ECO:0000256" key="3">
    <source>
        <dbReference type="ARBA" id="ARBA00023125"/>
    </source>
</evidence>
<organism evidence="6 7">
    <name type="scientific">Thermobispora bispora (strain ATCC 19993 / DSM 43833 / CBS 139.67 / JCM 10125 / KCTC 9307 / NBRC 14880 / R51)</name>
    <dbReference type="NCBI Taxonomy" id="469371"/>
    <lineage>
        <taxon>Bacteria</taxon>
        <taxon>Bacillati</taxon>
        <taxon>Actinomycetota</taxon>
        <taxon>Actinomycetes</taxon>
        <taxon>Streptosporangiales</taxon>
        <taxon>Streptosporangiaceae</taxon>
        <taxon>Thermobispora</taxon>
    </lineage>
</organism>
<dbReference type="OrthoDB" id="3286335at2"/>
<dbReference type="HOGENOM" id="CLU_039613_6_0_11"/>
<evidence type="ECO:0000256" key="4">
    <source>
        <dbReference type="ARBA" id="ARBA00023163"/>
    </source>
</evidence>
<dbReference type="Gene3D" id="1.10.10.10">
    <property type="entry name" value="Winged helix-like DNA-binding domain superfamily/Winged helix DNA-binding domain"/>
    <property type="match status" value="1"/>
</dbReference>
<keyword evidence="4" id="KW-0804">Transcription</keyword>
<reference evidence="6 7" key="1">
    <citation type="submission" date="2010-01" db="EMBL/GenBank/DDBJ databases">
        <title>The complete genome of Thermobispora bispora DSM 43833.</title>
        <authorList>
            <consortium name="US DOE Joint Genome Institute (JGI-PGF)"/>
            <person name="Lucas S."/>
            <person name="Copeland A."/>
            <person name="Lapidus A."/>
            <person name="Glavina del Rio T."/>
            <person name="Dalin E."/>
            <person name="Tice H."/>
            <person name="Bruce D."/>
            <person name="Goodwin L."/>
            <person name="Pitluck S."/>
            <person name="Kyrpides N."/>
            <person name="Mavromatis K."/>
            <person name="Ivanova N."/>
            <person name="Mikhailova N."/>
            <person name="Chertkov O."/>
            <person name="Brettin T."/>
            <person name="Detter J.C."/>
            <person name="Han C."/>
            <person name="Larimer F."/>
            <person name="Land M."/>
            <person name="Hauser L."/>
            <person name="Markowitz V."/>
            <person name="Cheng J.-F."/>
            <person name="Hugenholtz P."/>
            <person name="Woyke T."/>
            <person name="Wu D."/>
            <person name="Jando M."/>
            <person name="Schneider S."/>
            <person name="Klenk H.-P."/>
            <person name="Eisen J.A."/>
        </authorList>
    </citation>
    <scope>NUCLEOTIDE SEQUENCE [LARGE SCALE GENOMIC DNA]</scope>
    <source>
        <strain evidence="7">ATCC 19993 / DSM 43833 / CBS 139.67 / JCM 10125 / KCTC 9307 / NBRC 14880 / R51</strain>
    </source>
</reference>
<dbReference type="GO" id="GO:0003677">
    <property type="term" value="F:DNA binding"/>
    <property type="evidence" value="ECO:0007669"/>
    <property type="project" value="UniProtKB-KW"/>
</dbReference>
<dbReference type="PROSITE" id="PS50931">
    <property type="entry name" value="HTH_LYSR"/>
    <property type="match status" value="1"/>
</dbReference>
<dbReference type="InterPro" id="IPR000847">
    <property type="entry name" value="LysR_HTH_N"/>
</dbReference>
<keyword evidence="7" id="KW-1185">Reference proteome</keyword>
<dbReference type="CDD" id="cd08423">
    <property type="entry name" value="PBP2_LTTR_like_6"/>
    <property type="match status" value="1"/>
</dbReference>
<dbReference type="PANTHER" id="PTHR30346">
    <property type="entry name" value="TRANSCRIPTIONAL DUAL REGULATOR HCAR-RELATED"/>
    <property type="match status" value="1"/>
</dbReference>
<comment type="similarity">
    <text evidence="1">Belongs to the LysR transcriptional regulatory family.</text>
</comment>
<dbReference type="Proteomes" id="UP000006640">
    <property type="component" value="Chromosome"/>
</dbReference>
<dbReference type="InterPro" id="IPR005119">
    <property type="entry name" value="LysR_subst-bd"/>
</dbReference>
<dbReference type="GO" id="GO:0003700">
    <property type="term" value="F:DNA-binding transcription factor activity"/>
    <property type="evidence" value="ECO:0007669"/>
    <property type="project" value="InterPro"/>
</dbReference>
<keyword evidence="3" id="KW-0238">DNA-binding</keyword>
<dbReference type="STRING" id="469371.Tbis_2098"/>
<gene>
    <name evidence="6" type="ordered locus">Tbis_2098</name>
</gene>
<name>D6Y2G1_THEBD</name>
<proteinExistence type="inferred from homology"/>